<feature type="region of interest" description="Disordered" evidence="1">
    <location>
        <begin position="167"/>
        <end position="205"/>
    </location>
</feature>
<feature type="non-terminal residue" evidence="2">
    <location>
        <position position="1"/>
    </location>
</feature>
<gene>
    <name evidence="2" type="ORF">AVDCRST_MAG43-1417</name>
</gene>
<reference evidence="2" key="1">
    <citation type="submission" date="2020-02" db="EMBL/GenBank/DDBJ databases">
        <authorList>
            <person name="Meier V. D."/>
        </authorList>
    </citation>
    <scope>NUCLEOTIDE SEQUENCE</scope>
    <source>
        <strain evidence="2">AVDCRST_MAG43</strain>
    </source>
</reference>
<feature type="region of interest" description="Disordered" evidence="1">
    <location>
        <begin position="221"/>
        <end position="249"/>
    </location>
</feature>
<proteinExistence type="predicted"/>
<organism evidence="2">
    <name type="scientific">uncultured Thermomicrobiales bacterium</name>
    <dbReference type="NCBI Taxonomy" id="1645740"/>
    <lineage>
        <taxon>Bacteria</taxon>
        <taxon>Pseudomonadati</taxon>
        <taxon>Thermomicrobiota</taxon>
        <taxon>Thermomicrobia</taxon>
        <taxon>Thermomicrobiales</taxon>
        <taxon>environmental samples</taxon>
    </lineage>
</organism>
<feature type="region of interest" description="Disordered" evidence="1">
    <location>
        <begin position="1"/>
        <end position="146"/>
    </location>
</feature>
<feature type="compositionally biased region" description="Basic and acidic residues" evidence="1">
    <location>
        <begin position="238"/>
        <end position="248"/>
    </location>
</feature>
<dbReference type="AlphaFoldDB" id="A0A6J4UR34"/>
<feature type="region of interest" description="Disordered" evidence="1">
    <location>
        <begin position="305"/>
        <end position="377"/>
    </location>
</feature>
<sequence length="377" mass="41214">ARATRRGAGQRGGIGARRPGRAGGRCDRHRDRRAQPVGSVPRPCRGGARLPPGASGDAGLRRPADPWGARLRYRRQSRAVQHRHRGAARDGRLCGRPDRVARHGSPPGPASAAGCPRRGARGWHLGPYPGGAEGHHRRPRSHHDDHAELSRLPAHHLLDPEAIGLVARRSTGPGDEPRARRSPAPDPPRADPPARRGGARAGGGARAVVRAVQDNLRLPAPDRRPLARRGVVRRHSLGSHDRDRDGARRSARGFGWSWRNAGASRAAQWHAARAWLHGDRRGARRAEPSDRDHLLRAPLWSPQRWRTRDAEPIGREPGDRTGAPGTGNLRRRRFRGSQPVTLLPTADRSGGTIRARSIPFGSDRVWNRSRAGHVDPL</sequence>
<name>A0A6J4UR34_9BACT</name>
<accession>A0A6J4UR34</accession>
<feature type="compositionally biased region" description="Basic and acidic residues" evidence="1">
    <location>
        <begin position="306"/>
        <end position="319"/>
    </location>
</feature>
<evidence type="ECO:0000313" key="2">
    <source>
        <dbReference type="EMBL" id="CAA9555371.1"/>
    </source>
</evidence>
<evidence type="ECO:0000256" key="1">
    <source>
        <dbReference type="SAM" id="MobiDB-lite"/>
    </source>
</evidence>
<feature type="compositionally biased region" description="Basic residues" evidence="1">
    <location>
        <begin position="71"/>
        <end position="86"/>
    </location>
</feature>
<protein>
    <submittedName>
        <fullName evidence="2">Unspecified monosaccharide ABC transport system, permease component Ia (FIG025991) / Unspecified monosaccharide ABC transport system, permease component Ib (FIG143636)</fullName>
    </submittedName>
</protein>
<feature type="non-terminal residue" evidence="2">
    <location>
        <position position="377"/>
    </location>
</feature>
<feature type="compositionally biased region" description="Basic and acidic residues" evidence="1">
    <location>
        <begin position="87"/>
        <end position="101"/>
    </location>
</feature>
<feature type="compositionally biased region" description="Basic residues" evidence="1">
    <location>
        <begin position="226"/>
        <end position="237"/>
    </location>
</feature>
<dbReference type="EMBL" id="CADCWI010000076">
    <property type="protein sequence ID" value="CAA9555371.1"/>
    <property type="molecule type" value="Genomic_DNA"/>
</dbReference>